<evidence type="ECO:0000256" key="1">
    <source>
        <dbReference type="SAM" id="Phobius"/>
    </source>
</evidence>
<keyword evidence="1" id="KW-1133">Transmembrane helix</keyword>
<gene>
    <name evidence="3" type="ORF">SAMN04489747_3807</name>
</gene>
<evidence type="ECO:0000313" key="4">
    <source>
        <dbReference type="Proteomes" id="UP000198546"/>
    </source>
</evidence>
<feature type="domain" description="DUF4350" evidence="2">
    <location>
        <begin position="41"/>
        <end position="207"/>
    </location>
</feature>
<accession>A0A1G7E3Q4</accession>
<dbReference type="STRING" id="675864.SAMN04489747_3807"/>
<dbReference type="Proteomes" id="UP000198546">
    <property type="component" value="Chromosome i"/>
</dbReference>
<keyword evidence="1" id="KW-0812">Transmembrane</keyword>
<reference evidence="3 4" key="1">
    <citation type="submission" date="2016-10" db="EMBL/GenBank/DDBJ databases">
        <authorList>
            <person name="de Groot N.N."/>
        </authorList>
    </citation>
    <scope>NUCLEOTIDE SEQUENCE [LARGE SCALE GENOMIC DNA]</scope>
    <source>
        <strain evidence="3 4">MON 2.2</strain>
    </source>
</reference>
<name>A0A1G7E3Q4_9ACTN</name>
<proteinExistence type="predicted"/>
<organism evidence="3 4">
    <name type="scientific">Auraticoccus monumenti</name>
    <dbReference type="NCBI Taxonomy" id="675864"/>
    <lineage>
        <taxon>Bacteria</taxon>
        <taxon>Bacillati</taxon>
        <taxon>Actinomycetota</taxon>
        <taxon>Actinomycetes</taxon>
        <taxon>Propionibacteriales</taxon>
        <taxon>Propionibacteriaceae</taxon>
        <taxon>Auraticoccus</taxon>
    </lineage>
</organism>
<dbReference type="Pfam" id="PF14258">
    <property type="entry name" value="DUF4350"/>
    <property type="match status" value="1"/>
</dbReference>
<dbReference type="InterPro" id="IPR025646">
    <property type="entry name" value="DUF4350"/>
</dbReference>
<dbReference type="RefSeq" id="WP_090595682.1">
    <property type="nucleotide sequence ID" value="NZ_LT629688.1"/>
</dbReference>
<sequence length="368" mass="38587">MRAWLRRPWVRALLALLAALLVLVAVGGVWGLLERRPGDPRSDRPDGTSALAALVGDQGVDVRVASSVPSAGRGPDAPWTLVVGLPDDLRPEQWDRLLADGPTDVVLLSPGAPTTEHLGLPVQVAAATSPVAQPGCTDPSAERAGSTASAAASRAYTGSGLACYALGPGSGYLQLPHRGTTVHLLGTGWANGELLEEGNASFAMQVLGRHAELVWLTAPEPEPEDTGPTGPEAPSLLPPWWLLACLQVLVAFAALLVWRGRRLGPIVTEGLPVVVPAGEAVEGHGRLYHRIGAREHAAEVLRGATLSRLGRRLGPSDPLALVEVVGTQTGLQTEWLRSVLTGPAPTDDAGLARLATQLHEIEERVRTS</sequence>
<feature type="transmembrane region" description="Helical" evidence="1">
    <location>
        <begin position="240"/>
        <end position="258"/>
    </location>
</feature>
<dbReference type="AlphaFoldDB" id="A0A1G7E3Q4"/>
<evidence type="ECO:0000313" key="3">
    <source>
        <dbReference type="EMBL" id="SDE58140.1"/>
    </source>
</evidence>
<protein>
    <recommendedName>
        <fullName evidence="2">DUF4350 domain-containing protein</fullName>
    </recommendedName>
</protein>
<dbReference type="OrthoDB" id="5241668at2"/>
<evidence type="ECO:0000259" key="2">
    <source>
        <dbReference type="Pfam" id="PF14258"/>
    </source>
</evidence>
<keyword evidence="1" id="KW-0472">Membrane</keyword>
<keyword evidence="4" id="KW-1185">Reference proteome</keyword>
<dbReference type="EMBL" id="LT629688">
    <property type="protein sequence ID" value="SDE58140.1"/>
    <property type="molecule type" value="Genomic_DNA"/>
</dbReference>